<feature type="site" description="Transition state stabilizer" evidence="10">
    <location>
        <position position="493"/>
    </location>
</feature>
<dbReference type="GO" id="GO:0016020">
    <property type="term" value="C:membrane"/>
    <property type="evidence" value="ECO:0007669"/>
    <property type="project" value="TreeGrafter"/>
</dbReference>
<dbReference type="PANTHER" id="PTHR11533">
    <property type="entry name" value="PROTEASE M1 ZINC METALLOPROTEASE"/>
    <property type="match status" value="1"/>
</dbReference>
<organism evidence="16 17">
    <name type="scientific">Lobosporangium transversale</name>
    <dbReference type="NCBI Taxonomy" id="64571"/>
    <lineage>
        <taxon>Eukaryota</taxon>
        <taxon>Fungi</taxon>
        <taxon>Fungi incertae sedis</taxon>
        <taxon>Mucoromycota</taxon>
        <taxon>Mortierellomycotina</taxon>
        <taxon>Mortierellomycetes</taxon>
        <taxon>Mortierellales</taxon>
        <taxon>Mortierellaceae</taxon>
        <taxon>Lobosporangium</taxon>
    </lineage>
</organism>
<dbReference type="InterPro" id="IPR001930">
    <property type="entry name" value="Peptidase_M1"/>
</dbReference>
<dbReference type="FunFam" id="1.10.390.10:FF:000001">
    <property type="entry name" value="Aminopeptidase"/>
    <property type="match status" value="1"/>
</dbReference>
<evidence type="ECO:0000256" key="3">
    <source>
        <dbReference type="ARBA" id="ARBA00022670"/>
    </source>
</evidence>
<dbReference type="GO" id="GO:0070006">
    <property type="term" value="F:metalloaminopeptidase activity"/>
    <property type="evidence" value="ECO:0007669"/>
    <property type="project" value="TreeGrafter"/>
</dbReference>
<evidence type="ECO:0000256" key="11">
    <source>
        <dbReference type="RuleBase" id="RU364040"/>
    </source>
</evidence>
<feature type="binding site" evidence="9">
    <location>
        <position position="407"/>
    </location>
    <ligand>
        <name>Zn(2+)</name>
        <dbReference type="ChEBI" id="CHEBI:29105"/>
        <note>catalytic</note>
    </ligand>
</feature>
<dbReference type="CDD" id="cd09601">
    <property type="entry name" value="M1_APN-Q_like"/>
    <property type="match status" value="1"/>
</dbReference>
<evidence type="ECO:0000256" key="4">
    <source>
        <dbReference type="ARBA" id="ARBA00022723"/>
    </source>
</evidence>
<dbReference type="Pfam" id="PF17900">
    <property type="entry name" value="Peptidase_M1_N"/>
    <property type="match status" value="1"/>
</dbReference>
<evidence type="ECO:0000256" key="8">
    <source>
        <dbReference type="PIRSR" id="PIRSR634016-1"/>
    </source>
</evidence>
<dbReference type="PRINTS" id="PR00756">
    <property type="entry name" value="ALADIPTASE"/>
</dbReference>
<dbReference type="RefSeq" id="XP_021881017.1">
    <property type="nucleotide sequence ID" value="XM_022024281.1"/>
</dbReference>
<evidence type="ECO:0000259" key="15">
    <source>
        <dbReference type="Pfam" id="PF17900"/>
    </source>
</evidence>
<dbReference type="GO" id="GO:0005615">
    <property type="term" value="C:extracellular space"/>
    <property type="evidence" value="ECO:0007669"/>
    <property type="project" value="TreeGrafter"/>
</dbReference>
<evidence type="ECO:0000259" key="13">
    <source>
        <dbReference type="Pfam" id="PF01433"/>
    </source>
</evidence>
<comment type="cofactor">
    <cofactor evidence="9 11">
        <name>Zn(2+)</name>
        <dbReference type="ChEBI" id="CHEBI:29105"/>
    </cofactor>
    <text evidence="9 11">Binds 1 zinc ion per subunit.</text>
</comment>
<gene>
    <name evidence="16" type="ORF">BCR41DRAFT_354269</name>
</gene>
<feature type="binding site" evidence="9">
    <location>
        <position position="430"/>
    </location>
    <ligand>
        <name>Zn(2+)</name>
        <dbReference type="ChEBI" id="CHEBI:29105"/>
        <note>catalytic</note>
    </ligand>
</feature>
<evidence type="ECO:0000313" key="16">
    <source>
        <dbReference type="EMBL" id="ORZ14885.1"/>
    </source>
</evidence>
<dbReference type="InterPro" id="IPR045357">
    <property type="entry name" value="Aminopeptidase_N-like_N"/>
</dbReference>
<dbReference type="Gene3D" id="1.25.50.20">
    <property type="match status" value="1"/>
</dbReference>
<evidence type="ECO:0000256" key="9">
    <source>
        <dbReference type="PIRSR" id="PIRSR634016-3"/>
    </source>
</evidence>
<dbReference type="InterPro" id="IPR027268">
    <property type="entry name" value="Peptidase_M4/M1_CTD_sf"/>
</dbReference>
<dbReference type="OrthoDB" id="10031169at2759"/>
<protein>
    <recommendedName>
        <fullName evidence="11">Aminopeptidase</fullName>
        <ecNumber evidence="11">3.4.11.-</ecNumber>
    </recommendedName>
</protein>
<accession>A0A1Y2GLP8</accession>
<feature type="active site" description="Proton acceptor" evidence="8">
    <location>
        <position position="408"/>
    </location>
</feature>
<dbReference type="InParanoid" id="A0A1Y2GLP8"/>
<dbReference type="Pfam" id="PF01433">
    <property type="entry name" value="Peptidase_M1"/>
    <property type="match status" value="1"/>
</dbReference>
<keyword evidence="3 11" id="KW-0645">Protease</keyword>
<dbReference type="FunFam" id="1.25.50.20:FF:000002">
    <property type="entry name" value="Aminopeptidase"/>
    <property type="match status" value="1"/>
</dbReference>
<dbReference type="GO" id="GO:0005737">
    <property type="term" value="C:cytoplasm"/>
    <property type="evidence" value="ECO:0007669"/>
    <property type="project" value="TreeGrafter"/>
</dbReference>
<dbReference type="Gene3D" id="2.60.40.1730">
    <property type="entry name" value="tricorn interacting facor f3 domain"/>
    <property type="match status" value="1"/>
</dbReference>
<dbReference type="GO" id="GO:0006508">
    <property type="term" value="P:proteolysis"/>
    <property type="evidence" value="ECO:0007669"/>
    <property type="project" value="UniProtKB-KW"/>
</dbReference>
<dbReference type="GO" id="GO:0042277">
    <property type="term" value="F:peptide binding"/>
    <property type="evidence" value="ECO:0007669"/>
    <property type="project" value="TreeGrafter"/>
</dbReference>
<keyword evidence="17" id="KW-1185">Reference proteome</keyword>
<dbReference type="Pfam" id="PF11838">
    <property type="entry name" value="ERAP1_C"/>
    <property type="match status" value="1"/>
</dbReference>
<keyword evidence="7 11" id="KW-0482">Metalloprotease</keyword>
<keyword evidence="2 11" id="KW-0031">Aminopeptidase</keyword>
<dbReference type="FunCoup" id="A0A1Y2GLP8">
    <property type="interactions" value="603"/>
</dbReference>
<dbReference type="SUPFAM" id="SSF55486">
    <property type="entry name" value="Metalloproteases ('zincins'), catalytic domain"/>
    <property type="match status" value="1"/>
</dbReference>
<feature type="domain" description="ERAP1-like C-terminal" evidence="14">
    <location>
        <begin position="626"/>
        <end position="944"/>
    </location>
</feature>
<dbReference type="Gene3D" id="2.60.40.1910">
    <property type="match status" value="1"/>
</dbReference>
<dbReference type="GeneID" id="33566125"/>
<dbReference type="GO" id="GO:0043171">
    <property type="term" value="P:peptide catabolic process"/>
    <property type="evidence" value="ECO:0007669"/>
    <property type="project" value="TreeGrafter"/>
</dbReference>
<dbReference type="Proteomes" id="UP000193648">
    <property type="component" value="Unassembled WGS sequence"/>
</dbReference>
<feature type="binding site" evidence="9">
    <location>
        <position position="411"/>
    </location>
    <ligand>
        <name>Zn(2+)</name>
        <dbReference type="ChEBI" id="CHEBI:29105"/>
        <note>catalytic</note>
    </ligand>
</feature>
<keyword evidence="5 11" id="KW-0378">Hydrolase</keyword>
<reference evidence="16 17" key="1">
    <citation type="submission" date="2016-07" db="EMBL/GenBank/DDBJ databases">
        <title>Pervasive Adenine N6-methylation of Active Genes in Fungi.</title>
        <authorList>
            <consortium name="DOE Joint Genome Institute"/>
            <person name="Mondo S.J."/>
            <person name="Dannebaum R.O."/>
            <person name="Kuo R.C."/>
            <person name="Labutti K."/>
            <person name="Haridas S."/>
            <person name="Kuo A."/>
            <person name="Salamov A."/>
            <person name="Ahrendt S.R."/>
            <person name="Lipzen A."/>
            <person name="Sullivan W."/>
            <person name="Andreopoulos W.B."/>
            <person name="Clum A."/>
            <person name="Lindquist E."/>
            <person name="Daum C."/>
            <person name="Ramamoorthy G.K."/>
            <person name="Gryganskyi A."/>
            <person name="Culley D."/>
            <person name="Magnuson J.K."/>
            <person name="James T.Y."/>
            <person name="O'Malley M.A."/>
            <person name="Stajich J.E."/>
            <person name="Spatafora J.W."/>
            <person name="Visel A."/>
            <person name="Grigoriev I.V."/>
        </authorList>
    </citation>
    <scope>NUCLEOTIDE SEQUENCE [LARGE SCALE GENOMIC DNA]</scope>
    <source>
        <strain evidence="16 17">NRRL 3116</strain>
    </source>
</reference>
<dbReference type="EMBL" id="MCFF01000020">
    <property type="protein sequence ID" value="ORZ14885.1"/>
    <property type="molecule type" value="Genomic_DNA"/>
</dbReference>
<sequence>MGPPPVAFFFFLFLIFIFSPFCFNVTSSSPTHSSSFSQFSGDQEDASVIVENFTYSPYSQNRKTHQHQQAFAAPISLPQFTFNSTDPTDPSTHSTMCNKAGSNPNRVVLPTNVTPSHYTLTITPDLNEFTFTGYVEIDLTIHEATKTVKLNTKDLTIKTTSIEVDGKSYEPVSTDHDEHHDTTTFTFDTDLSKGAAILRIRYDGILSDKMAGFYRSSYKDAEGNTKYMGVTQFEATDARRAFPCWDEPAAKATYTISLVVPTELVALSNMPVSSVTQVEPEQKTVNFEKTPIMSTYLVAWAVGEFEYIETTTTKLEKPVTCRVYTLPGLKEQGRFALEITPKVLEYFSEIFGTAYPLPKLDHLAVPDFDAGAMENWGLVTYRTVALLFDEKTSDLRFKEQVAVTVAHEIAHQWFGNLVTMEWWDHLWLNEGFATWVGTLAVDHLFPEWDTWSTFVVDDMQRGIGLDSLRSSHPIEVPVNDPHEIHQIFDAISYSKGASVIRMLSNWLTVDVFLAGIRRYLKKHEYENATTDDLWNALSEESKIDVREFMNTWTRVIGIPILNVTETDGLVTVEQHRFLSTNDVKAEEDETIWWVPLGVHPKPASIVDPNQTLKSRSLSFEIPEGAYLFNKHYSGVFRTNYPPSTIKRIGKAILEGSDLVGLSDRAGLVADIASLSKSGHTATSNFLDLVQYYKNEEAYVVWELLANRVGEIASIFADDERINQGIKHFQRNLVDRMVSKLGWEFPEGEDYLTSRLRNVILRSAGRAGHEATVAEAKRRFALFVSDPAHDSILHPSIRQTAFEIVLSQGGEEEFRHVLKYFHAAPKQDQQVIALLALGFVQQPELIAEVQALAISESVRPQDIFYVLAGLSANPASRRPTWEWVKANWTTLANRYKSSMSMLGACVKYPLSQSSDASLIKEVKEFFADKDTKDFQRALDQALEGLDINSAWVAREQQGLSEWLSANNY</sequence>
<name>A0A1Y2GLP8_9FUNG</name>
<feature type="domain" description="Peptidase M1 membrane alanine aminopeptidase" evidence="13">
    <location>
        <begin position="335"/>
        <end position="552"/>
    </location>
</feature>
<evidence type="ECO:0000256" key="7">
    <source>
        <dbReference type="ARBA" id="ARBA00023049"/>
    </source>
</evidence>
<evidence type="ECO:0000256" key="5">
    <source>
        <dbReference type="ARBA" id="ARBA00022801"/>
    </source>
</evidence>
<keyword evidence="12" id="KW-0732">Signal</keyword>
<dbReference type="InterPro" id="IPR034016">
    <property type="entry name" value="M1_APN-typ"/>
</dbReference>
<evidence type="ECO:0000256" key="12">
    <source>
        <dbReference type="SAM" id="SignalP"/>
    </source>
</evidence>
<dbReference type="SUPFAM" id="SSF63737">
    <property type="entry name" value="Leukotriene A4 hydrolase N-terminal domain"/>
    <property type="match status" value="1"/>
</dbReference>
<dbReference type="GO" id="GO:0008270">
    <property type="term" value="F:zinc ion binding"/>
    <property type="evidence" value="ECO:0007669"/>
    <property type="project" value="UniProtKB-UniRule"/>
</dbReference>
<keyword evidence="4 9" id="KW-0479">Metal-binding</keyword>
<dbReference type="InterPro" id="IPR050344">
    <property type="entry name" value="Peptidase_M1_aminopeptidases"/>
</dbReference>
<dbReference type="InterPro" id="IPR042097">
    <property type="entry name" value="Aminopeptidase_N-like_N_sf"/>
</dbReference>
<dbReference type="Gene3D" id="1.10.390.10">
    <property type="entry name" value="Neutral Protease Domain 2"/>
    <property type="match status" value="1"/>
</dbReference>
<dbReference type="InterPro" id="IPR024571">
    <property type="entry name" value="ERAP1-like_C_dom"/>
</dbReference>
<feature type="domain" description="Aminopeptidase N-like N-terminal" evidence="15">
    <location>
        <begin position="115"/>
        <end position="297"/>
    </location>
</feature>
<feature type="chain" id="PRO_5012779285" description="Aminopeptidase" evidence="12">
    <location>
        <begin position="29"/>
        <end position="967"/>
    </location>
</feature>
<proteinExistence type="inferred from homology"/>
<evidence type="ECO:0000313" key="17">
    <source>
        <dbReference type="Proteomes" id="UP000193648"/>
    </source>
</evidence>
<evidence type="ECO:0000256" key="6">
    <source>
        <dbReference type="ARBA" id="ARBA00022833"/>
    </source>
</evidence>
<evidence type="ECO:0000256" key="2">
    <source>
        <dbReference type="ARBA" id="ARBA00022438"/>
    </source>
</evidence>
<evidence type="ECO:0000256" key="10">
    <source>
        <dbReference type="PIRSR" id="PIRSR634016-4"/>
    </source>
</evidence>
<feature type="signal peptide" evidence="12">
    <location>
        <begin position="1"/>
        <end position="28"/>
    </location>
</feature>
<dbReference type="InterPro" id="IPR014782">
    <property type="entry name" value="Peptidase_M1_dom"/>
</dbReference>
<dbReference type="AlphaFoldDB" id="A0A1Y2GLP8"/>
<dbReference type="FunFam" id="2.60.40.1730:FF:000002">
    <property type="entry name" value="Aminopeptidase"/>
    <property type="match status" value="1"/>
</dbReference>
<dbReference type="PANTHER" id="PTHR11533:SF171">
    <property type="entry name" value="AMINOPEPTIDASE"/>
    <property type="match status" value="1"/>
</dbReference>
<keyword evidence="6 9" id="KW-0862">Zinc</keyword>
<dbReference type="STRING" id="64571.A0A1Y2GLP8"/>
<comment type="caution">
    <text evidence="16">The sequence shown here is derived from an EMBL/GenBank/DDBJ whole genome shotgun (WGS) entry which is preliminary data.</text>
</comment>
<evidence type="ECO:0000256" key="1">
    <source>
        <dbReference type="ARBA" id="ARBA00010136"/>
    </source>
</evidence>
<dbReference type="EC" id="3.4.11.-" evidence="11"/>
<comment type="similarity">
    <text evidence="1 11">Belongs to the peptidase M1 family.</text>
</comment>
<evidence type="ECO:0000259" key="14">
    <source>
        <dbReference type="Pfam" id="PF11838"/>
    </source>
</evidence>